<dbReference type="AlphaFoldDB" id="A0A9X2GVS0"/>
<keyword evidence="8" id="KW-1185">Reference proteome</keyword>
<feature type="transmembrane region" description="Helical" evidence="5">
    <location>
        <begin position="253"/>
        <end position="276"/>
    </location>
</feature>
<feature type="domain" description="PDZ" evidence="6">
    <location>
        <begin position="525"/>
        <end position="600"/>
    </location>
</feature>
<dbReference type="PRINTS" id="PR00834">
    <property type="entry name" value="PROTEASES2C"/>
</dbReference>
<comment type="caution">
    <text evidence="7">The sequence shown here is derived from an EMBL/GenBank/DDBJ whole genome shotgun (WGS) entry which is preliminary data.</text>
</comment>
<reference evidence="7" key="1">
    <citation type="submission" date="2022-06" db="EMBL/GenBank/DDBJ databases">
        <title>Sequencing the genomes of 1000 actinobacteria strains.</title>
        <authorList>
            <person name="Klenk H.-P."/>
        </authorList>
    </citation>
    <scope>NUCLEOTIDE SEQUENCE</scope>
    <source>
        <strain evidence="7">DSM 46694</strain>
    </source>
</reference>
<dbReference type="PROSITE" id="PS50106">
    <property type="entry name" value="PDZ"/>
    <property type="match status" value="1"/>
</dbReference>
<dbReference type="Gene3D" id="2.40.10.10">
    <property type="entry name" value="Trypsin-like serine proteases"/>
    <property type="match status" value="2"/>
</dbReference>
<dbReference type="SMART" id="SM00228">
    <property type="entry name" value="PDZ"/>
    <property type="match status" value="1"/>
</dbReference>
<dbReference type="Gene3D" id="2.30.42.10">
    <property type="match status" value="1"/>
</dbReference>
<accession>A0A9X2GVS0</accession>
<feature type="compositionally biased region" description="Polar residues" evidence="4">
    <location>
        <begin position="161"/>
        <end position="172"/>
    </location>
</feature>
<dbReference type="InterPro" id="IPR001478">
    <property type="entry name" value="PDZ"/>
</dbReference>
<dbReference type="InterPro" id="IPR001940">
    <property type="entry name" value="Peptidase_S1C"/>
</dbReference>
<evidence type="ECO:0000256" key="5">
    <source>
        <dbReference type="SAM" id="Phobius"/>
    </source>
</evidence>
<dbReference type="PANTHER" id="PTHR43343">
    <property type="entry name" value="PEPTIDASE S12"/>
    <property type="match status" value="1"/>
</dbReference>
<evidence type="ECO:0000256" key="3">
    <source>
        <dbReference type="ARBA" id="ARBA00022801"/>
    </source>
</evidence>
<dbReference type="PANTHER" id="PTHR43343:SF3">
    <property type="entry name" value="PROTEASE DO-LIKE 8, CHLOROPLASTIC"/>
    <property type="match status" value="1"/>
</dbReference>
<dbReference type="RefSeq" id="WP_253757318.1">
    <property type="nucleotide sequence ID" value="NZ_BAABKA010000012.1"/>
</dbReference>
<dbReference type="Proteomes" id="UP001139648">
    <property type="component" value="Unassembled WGS sequence"/>
</dbReference>
<keyword evidence="3 7" id="KW-0378">Hydrolase</keyword>
<evidence type="ECO:0000313" key="8">
    <source>
        <dbReference type="Proteomes" id="UP001139648"/>
    </source>
</evidence>
<dbReference type="InterPro" id="IPR009003">
    <property type="entry name" value="Peptidase_S1_PA"/>
</dbReference>
<protein>
    <submittedName>
        <fullName evidence="7">Serine protease PepD</fullName>
        <ecNumber evidence="7">3.4.21.-</ecNumber>
    </submittedName>
</protein>
<organism evidence="7 8">
    <name type="scientific">Nonomuraea thailandensis</name>
    <dbReference type="NCBI Taxonomy" id="1188745"/>
    <lineage>
        <taxon>Bacteria</taxon>
        <taxon>Bacillati</taxon>
        <taxon>Actinomycetota</taxon>
        <taxon>Actinomycetes</taxon>
        <taxon>Streptosporangiales</taxon>
        <taxon>Streptosporangiaceae</taxon>
        <taxon>Nonomuraea</taxon>
    </lineage>
</organism>
<dbReference type="InterPro" id="IPR043504">
    <property type="entry name" value="Peptidase_S1_PA_chymotrypsin"/>
</dbReference>
<dbReference type="InterPro" id="IPR051201">
    <property type="entry name" value="Chloro_Bact_Ser_Proteases"/>
</dbReference>
<evidence type="ECO:0000256" key="4">
    <source>
        <dbReference type="SAM" id="MobiDB-lite"/>
    </source>
</evidence>
<dbReference type="EC" id="3.4.21.-" evidence="7"/>
<feature type="compositionally biased region" description="Low complexity" evidence="4">
    <location>
        <begin position="59"/>
        <end position="80"/>
    </location>
</feature>
<keyword evidence="5" id="KW-1133">Transmembrane helix</keyword>
<feature type="compositionally biased region" description="Gly residues" evidence="4">
    <location>
        <begin position="208"/>
        <end position="218"/>
    </location>
</feature>
<feature type="region of interest" description="Disordered" evidence="4">
    <location>
        <begin position="1"/>
        <end position="245"/>
    </location>
</feature>
<evidence type="ECO:0000256" key="2">
    <source>
        <dbReference type="ARBA" id="ARBA00022670"/>
    </source>
</evidence>
<evidence type="ECO:0000256" key="1">
    <source>
        <dbReference type="ARBA" id="ARBA00010541"/>
    </source>
</evidence>
<keyword evidence="5" id="KW-0472">Membrane</keyword>
<dbReference type="EMBL" id="JAMZEB010000002">
    <property type="protein sequence ID" value="MCP2364637.1"/>
    <property type="molecule type" value="Genomic_DNA"/>
</dbReference>
<feature type="compositionally biased region" description="Basic and acidic residues" evidence="4">
    <location>
        <begin position="28"/>
        <end position="40"/>
    </location>
</feature>
<dbReference type="SUPFAM" id="SSF50494">
    <property type="entry name" value="Trypsin-like serine proteases"/>
    <property type="match status" value="1"/>
</dbReference>
<comment type="similarity">
    <text evidence="1">Belongs to the peptidase S1C family.</text>
</comment>
<dbReference type="InterPro" id="IPR036034">
    <property type="entry name" value="PDZ_sf"/>
</dbReference>
<gene>
    <name evidence="7" type="ORF">HD597_011657</name>
</gene>
<keyword evidence="2 7" id="KW-0645">Protease</keyword>
<proteinExistence type="inferred from homology"/>
<dbReference type="GO" id="GO:0006508">
    <property type="term" value="P:proteolysis"/>
    <property type="evidence" value="ECO:0007669"/>
    <property type="project" value="UniProtKB-KW"/>
</dbReference>
<evidence type="ECO:0000259" key="6">
    <source>
        <dbReference type="PROSITE" id="PS50106"/>
    </source>
</evidence>
<dbReference type="GO" id="GO:0004252">
    <property type="term" value="F:serine-type endopeptidase activity"/>
    <property type="evidence" value="ECO:0007669"/>
    <property type="project" value="InterPro"/>
</dbReference>
<dbReference type="Pfam" id="PF13180">
    <property type="entry name" value="PDZ_2"/>
    <property type="match status" value="1"/>
</dbReference>
<keyword evidence="5" id="KW-0812">Transmembrane</keyword>
<dbReference type="Pfam" id="PF13365">
    <property type="entry name" value="Trypsin_2"/>
    <property type="match status" value="1"/>
</dbReference>
<dbReference type="SUPFAM" id="SSF50156">
    <property type="entry name" value="PDZ domain-like"/>
    <property type="match status" value="1"/>
</dbReference>
<name>A0A9X2GVS0_9ACTN</name>
<sequence>MTDETRSTEGRTPSDSPEPQGRPDFLPADDRPGQEGRRPEPPASFGTTWGDPSGRPDTYGSPPYESRSYESSYGPSYGSSNGDAPPLNGSSHGVPGQDDRAQSGPQYGVPGPGQDNRAQTGPQYGAPSFGQSDGGSRPSFGPPEGGSRIGDGPSFGPPDGTTRSYDSPSYGSFGQPEGGTRPDNGTRAYDSPFFGSPDGGARSYEGPPFGGGQNYGGPGRPPPPRQPLGMGPGWAPPPPGGAGAVRRGPGTGLLVAMAVVIALVASVLGSVGTYLLTRPSGANDPSYSLGPLPTGATNRAPDSVAGVAARVLPSVVSLEVGNGSNTEGASGSGFLIKNGYVVTNNHVVALAANGGEIRIMFNNRKTTTARIVGRDPGSDLAVVKPEETFGTPEITLGNSDQVVVGDPVIAIGSPLGLTGTVTTGIVSSLNRPVIAGDETGTSSEEPAYISAIQTDAAINPGNSGGPLVNGRGEVVGVNSAIATLGRSMSSQSGSIGLGFAIPVNQTRRVAEELITTGKAKRPKIGIVLDKDYRGQGVRIASEPAGGQQPVTKGGPADQAGLQAGDVILEIDGLALQDGNELIALIRSKTPGSKINIKYQRAGQERTATLTVVAEDEPTPTPS</sequence>
<evidence type="ECO:0000313" key="7">
    <source>
        <dbReference type="EMBL" id="MCP2364637.1"/>
    </source>
</evidence>